<comment type="caution">
    <text evidence="1">The sequence shown here is derived from an EMBL/GenBank/DDBJ whole genome shotgun (WGS) entry which is preliminary data.</text>
</comment>
<dbReference type="AlphaFoldDB" id="A0AA37TG64"/>
<evidence type="ECO:0000313" key="1">
    <source>
        <dbReference type="EMBL" id="GLS68731.1"/>
    </source>
</evidence>
<keyword evidence="2" id="KW-1185">Reference proteome</keyword>
<gene>
    <name evidence="1" type="ORF">GCM10007890_07430</name>
</gene>
<organism evidence="1 2">
    <name type="scientific">Methylobacterium tardum</name>
    <dbReference type="NCBI Taxonomy" id="374432"/>
    <lineage>
        <taxon>Bacteria</taxon>
        <taxon>Pseudomonadati</taxon>
        <taxon>Pseudomonadota</taxon>
        <taxon>Alphaproteobacteria</taxon>
        <taxon>Hyphomicrobiales</taxon>
        <taxon>Methylobacteriaceae</taxon>
        <taxon>Methylobacterium</taxon>
    </lineage>
</organism>
<proteinExistence type="predicted"/>
<dbReference type="Proteomes" id="UP001157440">
    <property type="component" value="Unassembled WGS sequence"/>
</dbReference>
<reference evidence="2" key="1">
    <citation type="journal article" date="2019" name="Int. J. Syst. Evol. Microbiol.">
        <title>The Global Catalogue of Microorganisms (GCM) 10K type strain sequencing project: providing services to taxonomists for standard genome sequencing and annotation.</title>
        <authorList>
            <consortium name="The Broad Institute Genomics Platform"/>
            <consortium name="The Broad Institute Genome Sequencing Center for Infectious Disease"/>
            <person name="Wu L."/>
            <person name="Ma J."/>
        </authorList>
    </citation>
    <scope>NUCLEOTIDE SEQUENCE [LARGE SCALE GENOMIC DNA]</scope>
    <source>
        <strain evidence="2">NBRC 103632</strain>
    </source>
</reference>
<protein>
    <submittedName>
        <fullName evidence="1">Uncharacterized protein</fullName>
    </submittedName>
</protein>
<dbReference type="RefSeq" id="WP_238199805.1">
    <property type="nucleotide sequence ID" value="NZ_BPQZ01000048.1"/>
</dbReference>
<dbReference type="EMBL" id="BSPL01000007">
    <property type="protein sequence ID" value="GLS68731.1"/>
    <property type="molecule type" value="Genomic_DNA"/>
</dbReference>
<accession>A0AA37TG64</accession>
<evidence type="ECO:0000313" key="2">
    <source>
        <dbReference type="Proteomes" id="UP001157440"/>
    </source>
</evidence>
<sequence>MPPFTKDEMLTELRTILLYEADHIRAAANDEIAAEFIGFSRWATDDSVLEGEDEQIPDFEYEEEEYSVMDPQKVDLERFSITSTLIKCFEFAFRPSLSHELYDTNIKQITFFTQGIPRVGTYGETRPFMTPDGYCQIVSEVAAARWRLEVEEEGTFTARELALLANMTEGAVRNAMTGKGEGSLKTVPGKKPMQVEWAEAERWLKGRRGFVRTPARPSQDQVLKDRLKAIKTAQELGALIWLHSDLLEAPGLHSDFIERTPTKVDRSAGGAASLNWPHEEVMAWKLGTFTFDAAKAQALAQALDFDAPEFVGKALEVSLRRDASGGNQR</sequence>
<name>A0AA37TG64_9HYPH</name>